<dbReference type="Proteomes" id="UP001430953">
    <property type="component" value="Unassembled WGS sequence"/>
</dbReference>
<gene>
    <name evidence="1" type="ORF">PUN28_005817</name>
</gene>
<proteinExistence type="predicted"/>
<name>A0AAW2G8J8_9HYME</name>
<organism evidence="1 2">
    <name type="scientific">Cardiocondyla obscurior</name>
    <dbReference type="NCBI Taxonomy" id="286306"/>
    <lineage>
        <taxon>Eukaryota</taxon>
        <taxon>Metazoa</taxon>
        <taxon>Ecdysozoa</taxon>
        <taxon>Arthropoda</taxon>
        <taxon>Hexapoda</taxon>
        <taxon>Insecta</taxon>
        <taxon>Pterygota</taxon>
        <taxon>Neoptera</taxon>
        <taxon>Endopterygota</taxon>
        <taxon>Hymenoptera</taxon>
        <taxon>Apocrita</taxon>
        <taxon>Aculeata</taxon>
        <taxon>Formicoidea</taxon>
        <taxon>Formicidae</taxon>
        <taxon>Myrmicinae</taxon>
        <taxon>Cardiocondyla</taxon>
    </lineage>
</organism>
<sequence>MSRNVADIVLRTGLGILHRAQVLFGNSRSHDNRRLLRVANTSRNGKLLRDRSIKYYFYKVDYGKHNLRKIYSITRTTSKEFVARGFYKNMILFFFLTFCRSGWVYKFIPIAVYRECSVCASCVEGWFSPTFSTP</sequence>
<evidence type="ECO:0000313" key="1">
    <source>
        <dbReference type="EMBL" id="KAL0123559.1"/>
    </source>
</evidence>
<comment type="caution">
    <text evidence="1">The sequence shown here is derived from an EMBL/GenBank/DDBJ whole genome shotgun (WGS) entry which is preliminary data.</text>
</comment>
<keyword evidence="2" id="KW-1185">Reference proteome</keyword>
<dbReference type="AlphaFoldDB" id="A0AAW2G8J8"/>
<protein>
    <submittedName>
        <fullName evidence="1">Uncharacterized protein</fullName>
    </submittedName>
</protein>
<reference evidence="1 2" key="1">
    <citation type="submission" date="2023-03" db="EMBL/GenBank/DDBJ databases">
        <title>High recombination rates correlate with genetic variation in Cardiocondyla obscurior ants.</title>
        <authorList>
            <person name="Errbii M."/>
        </authorList>
    </citation>
    <scope>NUCLEOTIDE SEQUENCE [LARGE SCALE GENOMIC DNA]</scope>
    <source>
        <strain evidence="1">Alpha-2009</strain>
        <tissue evidence="1">Whole body</tissue>
    </source>
</reference>
<dbReference type="EMBL" id="JADYXP020000005">
    <property type="protein sequence ID" value="KAL0123559.1"/>
    <property type="molecule type" value="Genomic_DNA"/>
</dbReference>
<accession>A0AAW2G8J8</accession>
<evidence type="ECO:0000313" key="2">
    <source>
        <dbReference type="Proteomes" id="UP001430953"/>
    </source>
</evidence>